<sequence length="307" mass="37039">MQLSLFSVENQSKELYRRNLSSFNLKQALRELELWHRTVDAPQDIPQKMEAVQFLAEELNKQKNNELLFLAHLRQNYKNIKELQALKEDFRFLQKGLNKALAERLNEQHYDFILDNLHPAEVFFQEEEYKRTIEAVENYVLHFGEHVFLRQIEGAAYFKLGENTKGRMFYTLALFNDPRLCRIPYFVNRLIKNKLHFLQNKFDEWNLLAFQLTFALWEDGQLHIDEKNEEFESFIKKKVEEKAGMILDVQEAFLQFLHLLYLAETERLRISSRNPSAYLLELQEEMQNVHFDWFLRYENALKKFYPI</sequence>
<dbReference type="EMBL" id="CM001402">
    <property type="protein sequence ID" value="EHO43113.1"/>
    <property type="molecule type" value="Genomic_DNA"/>
</dbReference>
<dbReference type="Proteomes" id="UP000004671">
    <property type="component" value="Chromosome"/>
</dbReference>
<name>H1XXI9_CALAY</name>
<evidence type="ECO:0000313" key="3">
    <source>
        <dbReference type="Proteomes" id="UP000004671"/>
    </source>
</evidence>
<dbReference type="HOGENOM" id="CLU_905130_0_0_0"/>
<dbReference type="KEGG" id="caby:Cabys_2453"/>
<evidence type="ECO:0000313" key="1">
    <source>
        <dbReference type="EMBL" id="APF19202.1"/>
    </source>
</evidence>
<accession>H1XXI9</accession>
<evidence type="ECO:0000313" key="4">
    <source>
        <dbReference type="Proteomes" id="UP000183868"/>
    </source>
</evidence>
<proteinExistence type="predicted"/>
<protein>
    <submittedName>
        <fullName evidence="2">Uncharacterized protein</fullName>
    </submittedName>
</protein>
<dbReference type="InParanoid" id="H1XXI9"/>
<evidence type="ECO:0000313" key="2">
    <source>
        <dbReference type="EMBL" id="EHO43113.1"/>
    </source>
</evidence>
<dbReference type="Proteomes" id="UP000183868">
    <property type="component" value="Chromosome"/>
</dbReference>
<dbReference type="RefSeq" id="WP_006930599.1">
    <property type="nucleotide sequence ID" value="NZ_CM001402.1"/>
</dbReference>
<gene>
    <name evidence="1" type="ORF">Cabys_2453</name>
    <name evidence="2" type="ORF">Calab_3514</name>
</gene>
<reference evidence="2 3" key="1">
    <citation type="submission" date="2011-09" db="EMBL/GenBank/DDBJ databases">
        <title>The permanent draft genome of Caldithrix abyssi DSM 13497.</title>
        <authorList>
            <consortium name="US DOE Joint Genome Institute (JGI-PGF)"/>
            <person name="Lucas S."/>
            <person name="Han J."/>
            <person name="Lapidus A."/>
            <person name="Bruce D."/>
            <person name="Goodwin L."/>
            <person name="Pitluck S."/>
            <person name="Peters L."/>
            <person name="Kyrpides N."/>
            <person name="Mavromatis K."/>
            <person name="Ivanova N."/>
            <person name="Mikhailova N."/>
            <person name="Chertkov O."/>
            <person name="Detter J.C."/>
            <person name="Tapia R."/>
            <person name="Han C."/>
            <person name="Land M."/>
            <person name="Hauser L."/>
            <person name="Markowitz V."/>
            <person name="Cheng J.-F."/>
            <person name="Hugenholtz P."/>
            <person name="Woyke T."/>
            <person name="Wu D."/>
            <person name="Spring S."/>
            <person name="Brambilla E."/>
            <person name="Klenk H.-P."/>
            <person name="Eisen J.A."/>
        </authorList>
    </citation>
    <scope>NUCLEOTIDE SEQUENCE [LARGE SCALE GENOMIC DNA]</scope>
    <source>
        <strain evidence="2 3">DSM 13497</strain>
    </source>
</reference>
<dbReference type="EMBL" id="CP018099">
    <property type="protein sequence ID" value="APF19202.1"/>
    <property type="molecule type" value="Genomic_DNA"/>
</dbReference>
<organism evidence="2 3">
    <name type="scientific">Caldithrix abyssi DSM 13497</name>
    <dbReference type="NCBI Taxonomy" id="880073"/>
    <lineage>
        <taxon>Bacteria</taxon>
        <taxon>Pseudomonadati</taxon>
        <taxon>Calditrichota</taxon>
        <taxon>Calditrichia</taxon>
        <taxon>Calditrichales</taxon>
        <taxon>Calditrichaceae</taxon>
        <taxon>Caldithrix</taxon>
    </lineage>
</organism>
<dbReference type="PaxDb" id="880073-Calab_3514"/>
<dbReference type="AlphaFoldDB" id="H1XXI9"/>
<reference evidence="1 4" key="2">
    <citation type="submission" date="2016-11" db="EMBL/GenBank/DDBJ databases">
        <title>Genomic analysis of Caldithrix abyssi and proposal of a novel bacterial phylum Caldithrichaeota.</title>
        <authorList>
            <person name="Kublanov I."/>
            <person name="Sigalova O."/>
            <person name="Gavrilov S."/>
            <person name="Lebedinsky A."/>
            <person name="Ivanova N."/>
            <person name="Daum C."/>
            <person name="Reddy T."/>
            <person name="Klenk H.P."/>
            <person name="Goker M."/>
            <person name="Reva O."/>
            <person name="Miroshnichenko M."/>
            <person name="Kyprides N."/>
            <person name="Woyke T."/>
            <person name="Gelfand M."/>
        </authorList>
    </citation>
    <scope>NUCLEOTIDE SEQUENCE [LARGE SCALE GENOMIC DNA]</scope>
    <source>
        <strain evidence="1 4">LF13</strain>
    </source>
</reference>
<keyword evidence="3" id="KW-1185">Reference proteome</keyword>